<reference evidence="1 2" key="1">
    <citation type="submission" date="2024-09" db="EMBL/GenBank/DDBJ databases">
        <authorList>
            <person name="Sun Q."/>
            <person name="Mori K."/>
        </authorList>
    </citation>
    <scope>NUCLEOTIDE SEQUENCE [LARGE SCALE GENOMIC DNA]</scope>
    <source>
        <strain evidence="1 2">CECT 8622</strain>
    </source>
</reference>
<organism evidence="1 2">
    <name type="scientific">Mariniflexile ostreae</name>
    <dbReference type="NCBI Taxonomy" id="1520892"/>
    <lineage>
        <taxon>Bacteria</taxon>
        <taxon>Pseudomonadati</taxon>
        <taxon>Bacteroidota</taxon>
        <taxon>Flavobacteriia</taxon>
        <taxon>Flavobacteriales</taxon>
        <taxon>Flavobacteriaceae</taxon>
        <taxon>Mariniflexile</taxon>
    </lineage>
</organism>
<sequence>MAQTNNISEISNHKELSIQISLSGLSFCILQKSNHTISFLKHVDFKKKQNPFDVLDRLKLTFETEVSLQDTFSNISVIHVNELSAFVPQALFKKECLADYLMFNSKLLKTDFITYDTISNNESVNVYVPYVNINNYIYEKFGTFTFKHFSTVLIEQLLLIEEKSEDQKVYAHMDSGHFEIVVINKGALQFYNTFEYTTSEDFIYYLLFTTEQLNLDPESLQLVFLGNVTKNDPVHSIAYNYIRHVSFGNRFDSYTYKTAPKTNYSDFTLIKNF</sequence>
<dbReference type="Gene3D" id="3.30.420.250">
    <property type="match status" value="1"/>
</dbReference>
<dbReference type="Proteomes" id="UP001589585">
    <property type="component" value="Unassembled WGS sequence"/>
</dbReference>
<dbReference type="EMBL" id="JBHMFC010000012">
    <property type="protein sequence ID" value="MFB9056004.1"/>
    <property type="molecule type" value="Genomic_DNA"/>
</dbReference>
<name>A0ABV5F980_9FLAO</name>
<dbReference type="Pfam" id="PF12864">
    <property type="entry name" value="DUF3822"/>
    <property type="match status" value="1"/>
</dbReference>
<accession>A0ABV5F980</accession>
<dbReference type="Gene3D" id="3.30.420.260">
    <property type="match status" value="1"/>
</dbReference>
<proteinExistence type="predicted"/>
<comment type="caution">
    <text evidence="1">The sequence shown here is derived from an EMBL/GenBank/DDBJ whole genome shotgun (WGS) entry which is preliminary data.</text>
</comment>
<evidence type="ECO:0000313" key="1">
    <source>
        <dbReference type="EMBL" id="MFB9056004.1"/>
    </source>
</evidence>
<keyword evidence="2" id="KW-1185">Reference proteome</keyword>
<evidence type="ECO:0000313" key="2">
    <source>
        <dbReference type="Proteomes" id="UP001589585"/>
    </source>
</evidence>
<dbReference type="InterPro" id="IPR024213">
    <property type="entry name" value="DUF3822"/>
</dbReference>
<dbReference type="RefSeq" id="WP_379860196.1">
    <property type="nucleotide sequence ID" value="NZ_JBHMFC010000012.1"/>
</dbReference>
<dbReference type="CDD" id="cd24013">
    <property type="entry name" value="ASKHA_ATPase_BT3980-like"/>
    <property type="match status" value="1"/>
</dbReference>
<gene>
    <name evidence="1" type="ORF">ACFFU9_04545</name>
</gene>
<protein>
    <submittedName>
        <fullName evidence="1">DUF3822 family protein</fullName>
    </submittedName>
</protein>